<dbReference type="OrthoDB" id="7509921at2"/>
<evidence type="ECO:0008006" key="3">
    <source>
        <dbReference type="Google" id="ProtNLM"/>
    </source>
</evidence>
<keyword evidence="2" id="KW-1185">Reference proteome</keyword>
<proteinExistence type="predicted"/>
<dbReference type="AlphaFoldDB" id="A0A396RKC1"/>
<reference evidence="1 2" key="1">
    <citation type="submission" date="2018-08" db="EMBL/GenBank/DDBJ databases">
        <title>The multiple taxonomic identification of Sphingomonas gilva.</title>
        <authorList>
            <person name="Zhu D."/>
            <person name="Zheng S."/>
        </authorList>
    </citation>
    <scope>NUCLEOTIDE SEQUENCE [LARGE SCALE GENOMIC DNA]</scope>
    <source>
        <strain evidence="1 2">ZDH117</strain>
    </source>
</reference>
<dbReference type="EMBL" id="QWLV01000008">
    <property type="protein sequence ID" value="RHW16684.1"/>
    <property type="molecule type" value="Genomic_DNA"/>
</dbReference>
<evidence type="ECO:0000313" key="1">
    <source>
        <dbReference type="EMBL" id="RHW16684.1"/>
    </source>
</evidence>
<evidence type="ECO:0000313" key="2">
    <source>
        <dbReference type="Proteomes" id="UP000266693"/>
    </source>
</evidence>
<protein>
    <recommendedName>
        <fullName evidence="3">Thioredoxin domain-containing protein</fullName>
    </recommendedName>
</protein>
<comment type="caution">
    <text evidence="1">The sequence shown here is derived from an EMBL/GenBank/DDBJ whole genome shotgun (WGS) entry which is preliminary data.</text>
</comment>
<dbReference type="Gene3D" id="3.40.30.10">
    <property type="entry name" value="Glutaredoxin"/>
    <property type="match status" value="1"/>
</dbReference>
<dbReference type="Proteomes" id="UP000266693">
    <property type="component" value="Unassembled WGS sequence"/>
</dbReference>
<dbReference type="SUPFAM" id="SSF52833">
    <property type="entry name" value="Thioredoxin-like"/>
    <property type="match status" value="1"/>
</dbReference>
<accession>A0A396RKC1</accession>
<name>A0A396RKC1_9SPHN</name>
<organism evidence="1 2">
    <name type="scientific">Sphingomonas gilva</name>
    <dbReference type="NCBI Taxonomy" id="2305907"/>
    <lineage>
        <taxon>Bacteria</taxon>
        <taxon>Pseudomonadati</taxon>
        <taxon>Pseudomonadota</taxon>
        <taxon>Alphaproteobacteria</taxon>
        <taxon>Sphingomonadales</taxon>
        <taxon>Sphingomonadaceae</taxon>
        <taxon>Sphingomonas</taxon>
    </lineage>
</organism>
<dbReference type="RefSeq" id="WP_118864996.1">
    <property type="nucleotide sequence ID" value="NZ_QWLV01000008.1"/>
</dbReference>
<dbReference type="InterPro" id="IPR036249">
    <property type="entry name" value="Thioredoxin-like_sf"/>
</dbReference>
<gene>
    <name evidence="1" type="ORF">D1610_14940</name>
</gene>
<sequence length="129" mass="13723">MLLTAAAPADTPPPKNAILLFVASWCAPCHGELRMLGSIGRQAAPMRVIVVPIDARRGTEAMIARVPENQLLRLEPRAATAMMRRLSGGAPGLPTAVAIDRAGRVCGVERRSLVPERARALRLGCLAQP</sequence>